<name>A0ABP7K448_9ACTN</name>
<dbReference type="EMBL" id="BAAAZA010000007">
    <property type="protein sequence ID" value="GAA3864744.1"/>
    <property type="molecule type" value="Genomic_DNA"/>
</dbReference>
<evidence type="ECO:0008006" key="3">
    <source>
        <dbReference type="Google" id="ProtNLM"/>
    </source>
</evidence>
<dbReference type="SUPFAM" id="SSF51735">
    <property type="entry name" value="NAD(P)-binding Rossmann-fold domains"/>
    <property type="match status" value="1"/>
</dbReference>
<dbReference type="RefSeq" id="WP_331268992.1">
    <property type="nucleotide sequence ID" value="NZ_BAAAZA010000007.1"/>
</dbReference>
<dbReference type="Gene3D" id="3.40.50.720">
    <property type="entry name" value="NAD(P)-binding Rossmann-like Domain"/>
    <property type="match status" value="1"/>
</dbReference>
<organism evidence="1 2">
    <name type="scientific">Streptomyces lannensis</name>
    <dbReference type="NCBI Taxonomy" id="766498"/>
    <lineage>
        <taxon>Bacteria</taxon>
        <taxon>Bacillati</taxon>
        <taxon>Actinomycetota</taxon>
        <taxon>Actinomycetes</taxon>
        <taxon>Kitasatosporales</taxon>
        <taxon>Streptomycetaceae</taxon>
        <taxon>Streptomyces</taxon>
    </lineage>
</organism>
<protein>
    <recommendedName>
        <fullName evidence="3">6-phosphogluconate dehydrogenase NADP-binding domain-containing protein</fullName>
    </recommendedName>
</protein>
<dbReference type="Proteomes" id="UP001501563">
    <property type="component" value="Unassembled WGS sequence"/>
</dbReference>
<dbReference type="InterPro" id="IPR036291">
    <property type="entry name" value="NAD(P)-bd_dom_sf"/>
</dbReference>
<evidence type="ECO:0000313" key="1">
    <source>
        <dbReference type="EMBL" id="GAA3864744.1"/>
    </source>
</evidence>
<gene>
    <name evidence="1" type="ORF">GCM10022207_31440</name>
</gene>
<evidence type="ECO:0000313" key="2">
    <source>
        <dbReference type="Proteomes" id="UP001501563"/>
    </source>
</evidence>
<sequence>MNEAQAPAGPVVGFIGPGDQGLPMATAIAEAGFPLHLRVRRPASLDGLGKVPHQRHNTVGEPAAACAIVCPPPPVTRAGR</sequence>
<proteinExistence type="predicted"/>
<keyword evidence="2" id="KW-1185">Reference proteome</keyword>
<reference evidence="2" key="1">
    <citation type="journal article" date="2019" name="Int. J. Syst. Evol. Microbiol.">
        <title>The Global Catalogue of Microorganisms (GCM) 10K type strain sequencing project: providing services to taxonomists for standard genome sequencing and annotation.</title>
        <authorList>
            <consortium name="The Broad Institute Genomics Platform"/>
            <consortium name="The Broad Institute Genome Sequencing Center for Infectious Disease"/>
            <person name="Wu L."/>
            <person name="Ma J."/>
        </authorList>
    </citation>
    <scope>NUCLEOTIDE SEQUENCE [LARGE SCALE GENOMIC DNA]</scope>
    <source>
        <strain evidence="2">JCM 16578</strain>
    </source>
</reference>
<comment type="caution">
    <text evidence="1">The sequence shown here is derived from an EMBL/GenBank/DDBJ whole genome shotgun (WGS) entry which is preliminary data.</text>
</comment>
<accession>A0ABP7K448</accession>